<dbReference type="Proteomes" id="UP000829398">
    <property type="component" value="Chromosome 4"/>
</dbReference>
<protein>
    <submittedName>
        <fullName evidence="1">DUF4283 domain-containing protein</fullName>
    </submittedName>
</protein>
<evidence type="ECO:0000313" key="1">
    <source>
        <dbReference type="EMBL" id="KAH9770623.1"/>
    </source>
</evidence>
<proteinExistence type="predicted"/>
<reference evidence="2" key="1">
    <citation type="journal article" date="2023" name="Hortic. Res.">
        <title>A chromosome-level phased genome enabling allele-level studies in sweet orange: a case study on citrus Huanglongbing tolerance.</title>
        <authorList>
            <person name="Wu B."/>
            <person name="Yu Q."/>
            <person name="Deng Z."/>
            <person name="Duan Y."/>
            <person name="Luo F."/>
            <person name="Gmitter F. Jr."/>
        </authorList>
    </citation>
    <scope>NUCLEOTIDE SEQUENCE [LARGE SCALE GENOMIC DNA]</scope>
    <source>
        <strain evidence="2">cv. Valencia</strain>
    </source>
</reference>
<keyword evidence="2" id="KW-1185">Reference proteome</keyword>
<gene>
    <name evidence="1" type="ORF">KPL71_012435</name>
</gene>
<name>A0ACB8LBJ0_CITSI</name>
<organism evidence="1 2">
    <name type="scientific">Citrus sinensis</name>
    <name type="common">Sweet orange</name>
    <name type="synonym">Citrus aurantium var. sinensis</name>
    <dbReference type="NCBI Taxonomy" id="2711"/>
    <lineage>
        <taxon>Eukaryota</taxon>
        <taxon>Viridiplantae</taxon>
        <taxon>Streptophyta</taxon>
        <taxon>Embryophyta</taxon>
        <taxon>Tracheophyta</taxon>
        <taxon>Spermatophyta</taxon>
        <taxon>Magnoliopsida</taxon>
        <taxon>eudicotyledons</taxon>
        <taxon>Gunneridae</taxon>
        <taxon>Pentapetalae</taxon>
        <taxon>rosids</taxon>
        <taxon>malvids</taxon>
        <taxon>Sapindales</taxon>
        <taxon>Rutaceae</taxon>
        <taxon>Aurantioideae</taxon>
        <taxon>Citrus</taxon>
    </lineage>
</organism>
<comment type="caution">
    <text evidence="1">The sequence shown here is derived from an EMBL/GenBank/DDBJ whole genome shotgun (WGS) entry which is preliminary data.</text>
</comment>
<evidence type="ECO:0000313" key="2">
    <source>
        <dbReference type="Proteomes" id="UP000829398"/>
    </source>
</evidence>
<accession>A0ACB8LBJ0</accession>
<dbReference type="EMBL" id="CM039173">
    <property type="protein sequence ID" value="KAH9770623.1"/>
    <property type="molecule type" value="Genomic_DNA"/>
</dbReference>
<sequence length="470" mass="52189">MSEPYEKIGTNDNSSFFGVFPPPFVDDRSSKNALWRANGMDANNPLPTSYRDALRDSGLGKNSIHGMPEGEEFHDDDWDFEPGDVMVSSDGAIPTIDFSERIQEKLIKPWQNSVVVKLLGKNIGYRVLCTRLKSMRKKIGELSVVDLENNFFLIRLQSYEDVEYALTEGPWVIMGHYLTVQPWSPQFDSKVNKLDTRMMRKVGQLVGFVLKIDVNTASNERGKFARLAVRISLNKPLVSQFQINGSVQKVEYERLPVICFKCGHYGHSSNGCTDGAAREDALEAPFGTEMIAPRRRRVVPIIGKENVTSSMQNQNHNSGLSRFNVLPEAINDVEAVGTTTETSKAMHANFISRPKTTHSSKQANPLTATSLGPSIAHTTLNPKYHTVVSFAYPPNILVGETSGAQKEIAHAVNLRHQPPLEHLNDPPDNGEVGEEDDIMNSVDDTTSDADTFFVNETPGLQETLPNGTRQ</sequence>